<dbReference type="EMBL" id="JBAMIC010000021">
    <property type="protein sequence ID" value="KAK7092855.1"/>
    <property type="molecule type" value="Genomic_DNA"/>
</dbReference>
<gene>
    <name evidence="9" type="ORF">V1264_008539</name>
</gene>
<dbReference type="PROSITE" id="PS51905">
    <property type="entry name" value="ZF_UBZ1"/>
    <property type="match status" value="1"/>
</dbReference>
<keyword evidence="1" id="KW-0479">Metal-binding</keyword>
<sequence length="710" mass="78500">MDSEDDICVLNQSPSTDDEVLEDCPLPIIPFSPFAPISPTSVDHGSHHALHKAYAEVKRRLNETAEKNRQLTRRVHELESSRTSGSYIGDSYDMMDDITCSAQGAAEAQIGAEEGYHNNLQRQLVRCKTQLQNMEKTYQDYVSESELKLNTLGQKLEEANGQISQLSQDKSTLQQSYEMVKRQKDTAQQTVEEMKQKCQTLEVEKDKALKEAALLHASLQKAHQEIGVLKEKQGDSMTEASPELVAELANMRKVIDSLKKMVLVQRDYLARKGLSASMQSNMSRSLRDPSSVESDTSPMASGRSSGGSHSGQSWEMVNGSAASTLDPRQQQQQQLLMMQQRSVSSTRGSPRLEHQDAMRTVPLVKNQAVIDERDGSRGVMVNGRIDAGVPGQRSKTDFIQRRKSEDAVVPQRSKTELIRSHTDPPPPPSPHLAEWMGTHFQQQQSTAQVGLNQFGHNPTGVSQLQQGGGTVVPSQSRIHYPPAPYSPRRQSSPARESSGSYDNVNFANRNTAGPSMHILDQSGLSGARVLRNNSDSFGSSGGSVMTLPNPRHGGGVTIPIVRDGGGTTGRGSPQEHADITQQAADPTKLELNQYHRIHFENEPAMHTGNGLDRKCPVCGQDFSHFSMDDFQTHVFECFDDAEEANGPETLQAQQQITQGVCQRSGVLNKVCPMCEKEFPENVSQQFYEGHVQSHFEEVTDHFELLEAQRS</sequence>
<keyword evidence="3" id="KW-0862">Zinc</keyword>
<evidence type="ECO:0000256" key="1">
    <source>
        <dbReference type="ARBA" id="ARBA00022723"/>
    </source>
</evidence>
<feature type="region of interest" description="Disordered" evidence="7">
    <location>
        <begin position="536"/>
        <end position="555"/>
    </location>
</feature>
<evidence type="ECO:0000256" key="4">
    <source>
        <dbReference type="ARBA" id="ARBA00023054"/>
    </source>
</evidence>
<evidence type="ECO:0000313" key="9">
    <source>
        <dbReference type="EMBL" id="KAK7092855.1"/>
    </source>
</evidence>
<feature type="coiled-coil region" evidence="6">
    <location>
        <begin position="117"/>
        <end position="211"/>
    </location>
</feature>
<feature type="region of interest" description="Disordered" evidence="7">
    <location>
        <begin position="410"/>
        <end position="429"/>
    </location>
</feature>
<dbReference type="Gene3D" id="6.20.250.40">
    <property type="match status" value="1"/>
</dbReference>
<feature type="compositionally biased region" description="Polar residues" evidence="7">
    <location>
        <begin position="452"/>
        <end position="465"/>
    </location>
</feature>
<dbReference type="Pfam" id="PF18112">
    <property type="entry name" value="Zn-C2H2_12"/>
    <property type="match status" value="1"/>
</dbReference>
<feature type="compositionally biased region" description="Low complexity" evidence="7">
    <location>
        <begin position="329"/>
        <end position="340"/>
    </location>
</feature>
<protein>
    <recommendedName>
        <fullName evidence="8">UBZ1-type domain-containing protein</fullName>
    </recommendedName>
</protein>
<feature type="compositionally biased region" description="Polar residues" evidence="7">
    <location>
        <begin position="488"/>
        <end position="509"/>
    </location>
</feature>
<comment type="caution">
    <text evidence="9">The sequence shown here is derived from an EMBL/GenBank/DDBJ whole genome shotgun (WGS) entry which is preliminary data.</text>
</comment>
<accession>A0AAN9G3Q7</accession>
<evidence type="ECO:0000256" key="7">
    <source>
        <dbReference type="SAM" id="MobiDB-lite"/>
    </source>
</evidence>
<evidence type="ECO:0000256" key="2">
    <source>
        <dbReference type="ARBA" id="ARBA00022771"/>
    </source>
</evidence>
<feature type="compositionally biased region" description="Basic and acidic residues" evidence="7">
    <location>
        <begin position="413"/>
        <end position="422"/>
    </location>
</feature>
<evidence type="ECO:0000256" key="5">
    <source>
        <dbReference type="PROSITE-ProRule" id="PRU01253"/>
    </source>
</evidence>
<reference evidence="9 10" key="1">
    <citation type="submission" date="2024-02" db="EMBL/GenBank/DDBJ databases">
        <title>Chromosome-scale genome assembly of the rough periwinkle Littorina saxatilis.</title>
        <authorList>
            <person name="De Jode A."/>
            <person name="Faria R."/>
            <person name="Formenti G."/>
            <person name="Sims Y."/>
            <person name="Smith T.P."/>
            <person name="Tracey A."/>
            <person name="Wood J.M.D."/>
            <person name="Zagrodzka Z.B."/>
            <person name="Johannesson K."/>
            <person name="Butlin R.K."/>
            <person name="Leder E.H."/>
        </authorList>
    </citation>
    <scope>NUCLEOTIDE SEQUENCE [LARGE SCALE GENOMIC DNA]</scope>
    <source>
        <strain evidence="9">Snail1</strain>
        <tissue evidence="9">Muscle</tissue>
    </source>
</reference>
<dbReference type="AlphaFoldDB" id="A0AAN9G3Q7"/>
<evidence type="ECO:0000259" key="8">
    <source>
        <dbReference type="PROSITE" id="PS51905"/>
    </source>
</evidence>
<dbReference type="GO" id="GO:0008270">
    <property type="term" value="F:zinc ion binding"/>
    <property type="evidence" value="ECO:0007669"/>
    <property type="project" value="UniProtKB-KW"/>
</dbReference>
<proteinExistence type="predicted"/>
<organism evidence="9 10">
    <name type="scientific">Littorina saxatilis</name>
    <dbReference type="NCBI Taxonomy" id="31220"/>
    <lineage>
        <taxon>Eukaryota</taxon>
        <taxon>Metazoa</taxon>
        <taxon>Spiralia</taxon>
        <taxon>Lophotrochozoa</taxon>
        <taxon>Mollusca</taxon>
        <taxon>Gastropoda</taxon>
        <taxon>Caenogastropoda</taxon>
        <taxon>Littorinimorpha</taxon>
        <taxon>Littorinoidea</taxon>
        <taxon>Littorinidae</taxon>
        <taxon>Littorina</taxon>
    </lineage>
</organism>
<dbReference type="Proteomes" id="UP001374579">
    <property type="component" value="Unassembled WGS sequence"/>
</dbReference>
<name>A0AAN9G3Q7_9CAEN</name>
<keyword evidence="4 6" id="KW-0175">Coiled coil</keyword>
<feature type="domain" description="UBZ1-type" evidence="8">
    <location>
        <begin position="668"/>
        <end position="694"/>
    </location>
</feature>
<feature type="coiled-coil region" evidence="6">
    <location>
        <begin position="54"/>
        <end position="81"/>
    </location>
</feature>
<feature type="region of interest" description="Disordered" evidence="7">
    <location>
        <begin position="276"/>
        <end position="357"/>
    </location>
</feature>
<evidence type="ECO:0000256" key="3">
    <source>
        <dbReference type="ARBA" id="ARBA00022833"/>
    </source>
</evidence>
<evidence type="ECO:0000313" key="10">
    <source>
        <dbReference type="Proteomes" id="UP001374579"/>
    </source>
</evidence>
<keyword evidence="10" id="KW-1185">Reference proteome</keyword>
<keyword evidence="2 5" id="KW-0863">Zinc-finger</keyword>
<dbReference type="InterPro" id="IPR041641">
    <property type="entry name" value="CALCOCO1/2_Zn_UBZ1"/>
</dbReference>
<feature type="region of interest" description="Disordered" evidence="7">
    <location>
        <begin position="452"/>
        <end position="509"/>
    </location>
</feature>
<evidence type="ECO:0000256" key="6">
    <source>
        <dbReference type="SAM" id="Coils"/>
    </source>
</evidence>